<name>A0A165FAQ8_9APHY</name>
<evidence type="ECO:0000313" key="2">
    <source>
        <dbReference type="EMBL" id="KZT08684.1"/>
    </source>
</evidence>
<dbReference type="GeneID" id="63823948"/>
<accession>A0A165FAQ8</accession>
<gene>
    <name evidence="2" type="ORF">LAESUDRAFT_712757</name>
</gene>
<evidence type="ECO:0000256" key="1">
    <source>
        <dbReference type="SAM" id="MobiDB-lite"/>
    </source>
</evidence>
<feature type="region of interest" description="Disordered" evidence="1">
    <location>
        <begin position="90"/>
        <end position="112"/>
    </location>
</feature>
<organism evidence="2 3">
    <name type="scientific">Laetiporus sulphureus 93-53</name>
    <dbReference type="NCBI Taxonomy" id="1314785"/>
    <lineage>
        <taxon>Eukaryota</taxon>
        <taxon>Fungi</taxon>
        <taxon>Dikarya</taxon>
        <taxon>Basidiomycota</taxon>
        <taxon>Agaricomycotina</taxon>
        <taxon>Agaricomycetes</taxon>
        <taxon>Polyporales</taxon>
        <taxon>Laetiporus</taxon>
    </lineage>
</organism>
<dbReference type="AlphaFoldDB" id="A0A165FAQ8"/>
<sequence>MDEGNDEWTIRWPSLCYTLALLADARKRKQEERGSGGAASEKIARSIDVSVWSTPPRSVTRKTDVDLAARAANMRNPLFRMMHDSPVQRRSTVRPSIGLNCPRRKGDDHAERQEAKHSALFAMCSIVIAASDATLRLDVTRVYRLTAPPTRSHRCPLFRSTSSCLGPPKGHIALAGVVLLGVINGGVIYANRVGSSRGARQHNGCSSHIGHEAHNDTCVSSSSSRAFAQLLLTFSKNLRS</sequence>
<evidence type="ECO:0000313" key="3">
    <source>
        <dbReference type="Proteomes" id="UP000076871"/>
    </source>
</evidence>
<dbReference type="RefSeq" id="XP_040766424.1">
    <property type="nucleotide sequence ID" value="XM_040906919.1"/>
</dbReference>
<dbReference type="InParanoid" id="A0A165FAQ8"/>
<reference evidence="2 3" key="1">
    <citation type="journal article" date="2016" name="Mol. Biol. Evol.">
        <title>Comparative Genomics of Early-Diverging Mushroom-Forming Fungi Provides Insights into the Origins of Lignocellulose Decay Capabilities.</title>
        <authorList>
            <person name="Nagy L.G."/>
            <person name="Riley R."/>
            <person name="Tritt A."/>
            <person name="Adam C."/>
            <person name="Daum C."/>
            <person name="Floudas D."/>
            <person name="Sun H."/>
            <person name="Yadav J.S."/>
            <person name="Pangilinan J."/>
            <person name="Larsson K.H."/>
            <person name="Matsuura K."/>
            <person name="Barry K."/>
            <person name="Labutti K."/>
            <person name="Kuo R."/>
            <person name="Ohm R.A."/>
            <person name="Bhattacharya S.S."/>
            <person name="Shirouzu T."/>
            <person name="Yoshinaga Y."/>
            <person name="Martin F.M."/>
            <person name="Grigoriev I.V."/>
            <person name="Hibbett D.S."/>
        </authorList>
    </citation>
    <scope>NUCLEOTIDE SEQUENCE [LARGE SCALE GENOMIC DNA]</scope>
    <source>
        <strain evidence="2 3">93-53</strain>
    </source>
</reference>
<dbReference type="EMBL" id="KV427614">
    <property type="protein sequence ID" value="KZT08684.1"/>
    <property type="molecule type" value="Genomic_DNA"/>
</dbReference>
<protein>
    <submittedName>
        <fullName evidence="2">Uncharacterized protein</fullName>
    </submittedName>
</protein>
<proteinExistence type="predicted"/>
<keyword evidence="3" id="KW-1185">Reference proteome</keyword>
<dbReference type="Proteomes" id="UP000076871">
    <property type="component" value="Unassembled WGS sequence"/>
</dbReference>